<dbReference type="GO" id="GO:0055085">
    <property type="term" value="P:transmembrane transport"/>
    <property type="evidence" value="ECO:0007669"/>
    <property type="project" value="InterPro"/>
</dbReference>
<name>A0A433TAK1_ELYCH</name>
<feature type="transmembrane region" description="Helical" evidence="7">
    <location>
        <begin position="435"/>
        <end position="453"/>
    </location>
</feature>
<feature type="transmembrane region" description="Helical" evidence="7">
    <location>
        <begin position="686"/>
        <end position="704"/>
    </location>
</feature>
<feature type="domain" description="Citrate transporter-like" evidence="8">
    <location>
        <begin position="355"/>
        <end position="723"/>
    </location>
</feature>
<feature type="transmembrane region" description="Helical" evidence="7">
    <location>
        <begin position="629"/>
        <end position="649"/>
    </location>
</feature>
<dbReference type="PANTHER" id="PTHR43568:SF1">
    <property type="entry name" value="P PROTEIN"/>
    <property type="match status" value="1"/>
</dbReference>
<accession>A0A433TAK1</accession>
<evidence type="ECO:0000256" key="6">
    <source>
        <dbReference type="SAM" id="MobiDB-lite"/>
    </source>
</evidence>
<keyword evidence="4 7" id="KW-1133">Transmembrane helix</keyword>
<evidence type="ECO:0000313" key="10">
    <source>
        <dbReference type="Proteomes" id="UP000271974"/>
    </source>
</evidence>
<dbReference type="OrthoDB" id="442352at2759"/>
<evidence type="ECO:0000256" key="2">
    <source>
        <dbReference type="ARBA" id="ARBA00022448"/>
    </source>
</evidence>
<dbReference type="EMBL" id="RQTK01000501">
    <property type="protein sequence ID" value="RUS78589.1"/>
    <property type="molecule type" value="Genomic_DNA"/>
</dbReference>
<feature type="compositionally biased region" description="Polar residues" evidence="6">
    <location>
        <begin position="153"/>
        <end position="164"/>
    </location>
</feature>
<comment type="caution">
    <text evidence="9">The sequence shown here is derived from an EMBL/GenBank/DDBJ whole genome shotgun (WGS) entry which is preliminary data.</text>
</comment>
<dbReference type="InterPro" id="IPR004680">
    <property type="entry name" value="Cit_transptr-like_dom"/>
</dbReference>
<keyword evidence="3 7" id="KW-0812">Transmembrane</keyword>
<evidence type="ECO:0000256" key="7">
    <source>
        <dbReference type="SAM" id="Phobius"/>
    </source>
</evidence>
<reference evidence="9 10" key="1">
    <citation type="submission" date="2019-01" db="EMBL/GenBank/DDBJ databases">
        <title>A draft genome assembly of the solar-powered sea slug Elysia chlorotica.</title>
        <authorList>
            <person name="Cai H."/>
            <person name="Li Q."/>
            <person name="Fang X."/>
            <person name="Li J."/>
            <person name="Curtis N.E."/>
            <person name="Altenburger A."/>
            <person name="Shibata T."/>
            <person name="Feng M."/>
            <person name="Maeda T."/>
            <person name="Schwartz J.A."/>
            <person name="Shigenobu S."/>
            <person name="Lundholm N."/>
            <person name="Nishiyama T."/>
            <person name="Yang H."/>
            <person name="Hasebe M."/>
            <person name="Li S."/>
            <person name="Pierce S.K."/>
            <person name="Wang J."/>
        </authorList>
    </citation>
    <scope>NUCLEOTIDE SEQUENCE [LARGE SCALE GENOMIC DNA]</scope>
    <source>
        <strain evidence="9">EC2010</strain>
        <tissue evidence="9">Whole organism of an adult</tissue>
    </source>
</reference>
<organism evidence="9 10">
    <name type="scientific">Elysia chlorotica</name>
    <name type="common">Eastern emerald elysia</name>
    <name type="synonym">Sea slug</name>
    <dbReference type="NCBI Taxonomy" id="188477"/>
    <lineage>
        <taxon>Eukaryota</taxon>
        <taxon>Metazoa</taxon>
        <taxon>Spiralia</taxon>
        <taxon>Lophotrochozoa</taxon>
        <taxon>Mollusca</taxon>
        <taxon>Gastropoda</taxon>
        <taxon>Heterobranchia</taxon>
        <taxon>Euthyneura</taxon>
        <taxon>Panpulmonata</taxon>
        <taxon>Sacoglossa</taxon>
        <taxon>Placobranchoidea</taxon>
        <taxon>Plakobranchidae</taxon>
        <taxon>Elysia</taxon>
    </lineage>
</organism>
<dbReference type="InterPro" id="IPR051475">
    <property type="entry name" value="Diverse_Ion_Transporter"/>
</dbReference>
<feature type="transmembrane region" description="Helical" evidence="7">
    <location>
        <begin position="344"/>
        <end position="360"/>
    </location>
</feature>
<proteinExistence type="predicted"/>
<gene>
    <name evidence="9" type="ORF">EGW08_013657</name>
</gene>
<evidence type="ECO:0000256" key="3">
    <source>
        <dbReference type="ARBA" id="ARBA00022692"/>
    </source>
</evidence>
<feature type="transmembrane region" description="Helical" evidence="7">
    <location>
        <begin position="403"/>
        <end position="423"/>
    </location>
</feature>
<feature type="transmembrane region" description="Helical" evidence="7">
    <location>
        <begin position="367"/>
        <end position="383"/>
    </location>
</feature>
<feature type="transmembrane region" description="Helical" evidence="7">
    <location>
        <begin position="655"/>
        <end position="674"/>
    </location>
</feature>
<comment type="subcellular location">
    <subcellularLocation>
        <location evidence="1">Membrane</location>
        <topology evidence="1">Multi-pass membrane protein</topology>
    </subcellularLocation>
</comment>
<dbReference type="PANTHER" id="PTHR43568">
    <property type="entry name" value="P PROTEIN"/>
    <property type="match status" value="1"/>
</dbReference>
<feature type="transmembrane region" description="Helical" evidence="7">
    <location>
        <begin position="205"/>
        <end position="225"/>
    </location>
</feature>
<evidence type="ECO:0000256" key="1">
    <source>
        <dbReference type="ARBA" id="ARBA00004141"/>
    </source>
</evidence>
<feature type="transmembrane region" description="Helical" evidence="7">
    <location>
        <begin position="764"/>
        <end position="785"/>
    </location>
</feature>
<feature type="compositionally biased region" description="Polar residues" evidence="6">
    <location>
        <begin position="114"/>
        <end position="126"/>
    </location>
</feature>
<dbReference type="AlphaFoldDB" id="A0A433TAK1"/>
<evidence type="ECO:0000313" key="9">
    <source>
        <dbReference type="EMBL" id="RUS78589.1"/>
    </source>
</evidence>
<keyword evidence="2" id="KW-0813">Transport</keyword>
<protein>
    <recommendedName>
        <fullName evidence="8">Citrate transporter-like domain-containing protein</fullName>
    </recommendedName>
</protein>
<feature type="region of interest" description="Disordered" evidence="6">
    <location>
        <begin position="82"/>
        <end position="182"/>
    </location>
</feature>
<evidence type="ECO:0000256" key="5">
    <source>
        <dbReference type="ARBA" id="ARBA00023136"/>
    </source>
</evidence>
<evidence type="ECO:0000259" key="8">
    <source>
        <dbReference type="Pfam" id="PF03600"/>
    </source>
</evidence>
<keyword evidence="5 7" id="KW-0472">Membrane</keyword>
<feature type="transmembrane region" description="Helical" evidence="7">
    <location>
        <begin position="519"/>
        <end position="542"/>
    </location>
</feature>
<dbReference type="Pfam" id="PF03600">
    <property type="entry name" value="CitMHS"/>
    <property type="match status" value="1"/>
</dbReference>
<evidence type="ECO:0000256" key="4">
    <source>
        <dbReference type="ARBA" id="ARBA00022989"/>
    </source>
</evidence>
<dbReference type="GO" id="GO:0016020">
    <property type="term" value="C:membrane"/>
    <property type="evidence" value="ECO:0007669"/>
    <property type="project" value="UniProtKB-SubCell"/>
</dbReference>
<sequence length="786" mass="88312">MSGNIDILAHRQDSSNQSLADLVGSVPQDIMTFRAGSSNSVSRSCGETPEHFWSFKYDDSESQDGRRRAETDTQLYIALEEKAAQEDARNGAPSVTRMSNVASGPSRRIAWNGTPYNNANPASSTEHMVGSYDSAPTGESQGVDERAPLLKTPRSTSIESTSNRRPSDSLYEARATQDPRQPSRLMEAMKTLNLWPLERKRAFSLLKICLLFAVTIMACAMMLVAEEQEQNLHFTILNSEDRELLLEGHCDKSESLLRSTFRGSFFSDTRIGENYTQAYIFLDDKNVMNLTIDPDAMETRDIVTLHKDFSCQHGKQYNITARAEERLPFEWEISALPPEVKHEVIFAFLILAFVYVLIIFEFVHRALAAMLGALAALAVLSFLGQRPSMAVIISWIDMETLTLLFGMMIIVSIFAETGFFDYSALQAYKLAKGKVWPLVTLLCVFSAFVSAFLDNVTTILLMTPVTIRLCEVLNLDPKRILIAEVLFSNIGGTATAIGDPPNVIIVGALSSKGIGFSTFTMHMFPGIVIVCFIGYGVLRLYYRDMNQLQNKDPPEIAEIKHEVAMWRRAAGRLNVITREETLMKALFLQKSVEMEHNLNKILHKQRKNERQSLFSTITKLEQEYQIKDVVLLIKCGAVLFVVIILLFTYSFVDTIHADIGWIAVLGAIWLLVLADIHDFEGILHKVEWATLLFFAGLFILMEALDELGLIQTIGDAIADVIKQADQSNRLWSPCCLLCGFPLSPPASSITFHTPQPWCPSWNNWQIILSLTWICYPWLSPLLWVLV</sequence>
<dbReference type="CDD" id="cd01116">
    <property type="entry name" value="P_permease"/>
    <property type="match status" value="1"/>
</dbReference>
<keyword evidence="10" id="KW-1185">Reference proteome</keyword>
<dbReference type="Proteomes" id="UP000271974">
    <property type="component" value="Unassembled WGS sequence"/>
</dbReference>
<dbReference type="STRING" id="188477.A0A433TAK1"/>